<dbReference type="AlphaFoldDB" id="A0A2H0YM52"/>
<evidence type="ECO:0000256" key="1">
    <source>
        <dbReference type="SAM" id="MobiDB-lite"/>
    </source>
</evidence>
<feature type="region of interest" description="Disordered" evidence="1">
    <location>
        <begin position="53"/>
        <end position="99"/>
    </location>
</feature>
<sequence>EEKLYNELFESAKKQLADRKAGNEILKIILDFHTEKEESAKDNLHRIKGLLRKQNLDPDNLPPEHSSKGAIDSYKEQIEAERQKRESWAKQVEGWGKKE</sequence>
<proteinExistence type="predicted"/>
<dbReference type="Proteomes" id="UP000230088">
    <property type="component" value="Unassembled WGS sequence"/>
</dbReference>
<dbReference type="EMBL" id="PEYD01000022">
    <property type="protein sequence ID" value="PIS39568.1"/>
    <property type="molecule type" value="Genomic_DNA"/>
</dbReference>
<reference evidence="3" key="1">
    <citation type="submission" date="2017-09" db="EMBL/GenBank/DDBJ databases">
        <title>Depth-based differentiation of microbial function through sediment-hosted aquifers and enrichment of novel symbionts in the deep terrestrial subsurface.</title>
        <authorList>
            <person name="Probst A.J."/>
            <person name="Ladd B."/>
            <person name="Jarett J.K."/>
            <person name="Geller-Mcgrath D.E."/>
            <person name="Sieber C.M.K."/>
            <person name="Emerson J.B."/>
            <person name="Anantharaman K."/>
            <person name="Thomas B.C."/>
            <person name="Malmstrom R."/>
            <person name="Stieglmeier M."/>
            <person name="Klingl A."/>
            <person name="Woyke T."/>
            <person name="Ryan C.M."/>
            <person name="Banfield J.F."/>
        </authorList>
    </citation>
    <scope>NUCLEOTIDE SEQUENCE [LARGE SCALE GENOMIC DNA]</scope>
</reference>
<feature type="non-terminal residue" evidence="2">
    <location>
        <position position="1"/>
    </location>
</feature>
<gene>
    <name evidence="2" type="ORF">COT33_01195</name>
</gene>
<comment type="caution">
    <text evidence="2">The sequence shown here is derived from an EMBL/GenBank/DDBJ whole genome shotgun (WGS) entry which is preliminary data.</text>
</comment>
<evidence type="ECO:0000313" key="3">
    <source>
        <dbReference type="Proteomes" id="UP000230088"/>
    </source>
</evidence>
<protein>
    <submittedName>
        <fullName evidence="2">Uncharacterized protein</fullName>
    </submittedName>
</protein>
<evidence type="ECO:0000313" key="2">
    <source>
        <dbReference type="EMBL" id="PIS39568.1"/>
    </source>
</evidence>
<accession>A0A2H0YM52</accession>
<feature type="compositionally biased region" description="Basic and acidic residues" evidence="1">
    <location>
        <begin position="73"/>
        <end position="88"/>
    </location>
</feature>
<organism evidence="2 3">
    <name type="scientific">Candidatus Nealsonbacteria bacterium CG08_land_8_20_14_0_20_38_20</name>
    <dbReference type="NCBI Taxonomy" id="1974705"/>
    <lineage>
        <taxon>Bacteria</taxon>
        <taxon>Candidatus Nealsoniibacteriota</taxon>
    </lineage>
</organism>
<name>A0A2H0YM52_9BACT</name>